<reference evidence="3 4" key="1">
    <citation type="submission" date="2019-10" db="EMBL/GenBank/DDBJ databases">
        <title>A soil myxobacterium in the family Polyangiaceae.</title>
        <authorList>
            <person name="Li Y."/>
            <person name="Wang J."/>
        </authorList>
    </citation>
    <scope>NUCLEOTIDE SEQUENCE [LARGE SCALE GENOMIC DNA]</scope>
    <source>
        <strain evidence="3 4">DSM 14734</strain>
    </source>
</reference>
<dbReference type="RefSeq" id="WP_153822983.1">
    <property type="nucleotide sequence ID" value="NZ_WJIE01000010.1"/>
</dbReference>
<evidence type="ECO:0000313" key="4">
    <source>
        <dbReference type="Proteomes" id="UP000440224"/>
    </source>
</evidence>
<evidence type="ECO:0000256" key="1">
    <source>
        <dbReference type="SAM" id="MobiDB-lite"/>
    </source>
</evidence>
<gene>
    <name evidence="3" type="ORF">GF068_30315</name>
</gene>
<keyword evidence="2" id="KW-0812">Transmembrane</keyword>
<feature type="region of interest" description="Disordered" evidence="1">
    <location>
        <begin position="126"/>
        <end position="169"/>
    </location>
</feature>
<feature type="compositionally biased region" description="Basic and acidic residues" evidence="1">
    <location>
        <begin position="151"/>
        <end position="169"/>
    </location>
</feature>
<dbReference type="EMBL" id="WJIE01000010">
    <property type="protein sequence ID" value="MRG96184.1"/>
    <property type="molecule type" value="Genomic_DNA"/>
</dbReference>
<comment type="caution">
    <text evidence="3">The sequence shown here is derived from an EMBL/GenBank/DDBJ whole genome shotgun (WGS) entry which is preliminary data.</text>
</comment>
<name>A0A6N7Q1Q5_9BACT</name>
<keyword evidence="2" id="KW-0472">Membrane</keyword>
<dbReference type="AlphaFoldDB" id="A0A6N7Q1Q5"/>
<keyword evidence="4" id="KW-1185">Reference proteome</keyword>
<protein>
    <submittedName>
        <fullName evidence="3">Uncharacterized protein</fullName>
    </submittedName>
</protein>
<accession>A0A6N7Q1Q5</accession>
<dbReference type="OrthoDB" id="5512895at2"/>
<evidence type="ECO:0000313" key="3">
    <source>
        <dbReference type="EMBL" id="MRG96184.1"/>
    </source>
</evidence>
<evidence type="ECO:0000256" key="2">
    <source>
        <dbReference type="SAM" id="Phobius"/>
    </source>
</evidence>
<sequence>MNELVRFALTAYYPRVDDLPGLAELGVDEKIQRLRRESTLLFWTGIVAASVAFQIAPLLTLRRPLLASWLSEEELDRHAHEMATHPAYLVRQVTFLIKLVGGIFWGQSPEVRASLELAPYPEDPGTRRLEAFVPQQGPLPGAPTDKLVALGKKERERGRDKDRGKGLHA</sequence>
<dbReference type="Proteomes" id="UP000440224">
    <property type="component" value="Unassembled WGS sequence"/>
</dbReference>
<keyword evidence="2" id="KW-1133">Transmembrane helix</keyword>
<organism evidence="3 4">
    <name type="scientific">Polyangium spumosum</name>
    <dbReference type="NCBI Taxonomy" id="889282"/>
    <lineage>
        <taxon>Bacteria</taxon>
        <taxon>Pseudomonadati</taxon>
        <taxon>Myxococcota</taxon>
        <taxon>Polyangia</taxon>
        <taxon>Polyangiales</taxon>
        <taxon>Polyangiaceae</taxon>
        <taxon>Polyangium</taxon>
    </lineage>
</organism>
<feature type="transmembrane region" description="Helical" evidence="2">
    <location>
        <begin position="40"/>
        <end position="61"/>
    </location>
</feature>
<proteinExistence type="predicted"/>